<accession>A0ACC0WYS7</accession>
<evidence type="ECO:0000313" key="2">
    <source>
        <dbReference type="Proteomes" id="UP001163321"/>
    </source>
</evidence>
<sequence>MSSFEAPTSPRTRSRVTVSRIKRPPLVHRSSDPEFSEAELDDALEMGKTADWAHLDGPIYVDKDVAIYRPTQVDSSLPIYYATGRLGVSSATFFDALLDARYRKTWDLHVQELHVIARDEISDVMYSAVRLPWPLATREYVYRRRVKYYAAAQAFVVLYHAAHHATVPSHATRVRVETCRLRLCIRNVPSAGEVAGCTYHLEYEDDTSFRIPQYGVTLLLRTRVPAFLHDVRTACAGYAAYVHTLDETQQRHVPSRVVMQQRDAPAHSKREPDLVFPLPHSWSAECLSSSSGSDASRARSTSSTSTKSDTRGDTHRVRDDCTIEGRKQPRRLHFETDVDSNRVSVAYCDQDRDNAAWRTPLEPGMVLTSVNGKAVMELSADAVLRELRKTTARRRRLGFVHPARVSASRSDRRCKAPQNVVTCVVSSEEKDVVEALRPLNPETAVGAVLTHNFVASPAPFATGNVRLASVNRSPARVESISLDRISYSPFSNALPQVGKGRVLVPADYLVYKINNVDVRNAPFAEIVERLRRRGEPRVVTFKAGMAMGRGSKRQALKNMSKLSKRFPGVFRKHRRASDVSTTASVSSTSSYDWTSEREARDEEWNPTEDAGLIDYAAVTVTANNVDWVWQQVLVLKATERLFSAGLLLDRLEAFVSAMSPTATKTRIKRHMDHERALLDHIKERRHQGVNALREFNSEDEDDAWQFGQRMWGVTTSWKPDEDGSVWIKLEGLVDGVDIFNTIAVIREVDLYRIWTPFCSQSLLLEEFGRAELAAYLAISSPLLQRDTIIRAFGINAVYEHGCLLLLGQSVDEASVQSSTTVPTVQGWNAGRMEIKGFRALIEPLSRMQARTCIVVNLNPKCALPRSMLNFGIKKIAGVLLYLIRKEAEKMEQEEKRAGASAAKNEHLRRIREDPSGFYQWIRPIIDKYFQDRSKERVRSPRSWTVDDEMTKNREVDPVDSNDATSGRNELEERRPCPRPDDKAVTKPARPQWSEYLYDAIFWPYFVLLLLAKVSVGQPLLSLYALKFLFTCTCTWLAVPGACPRASPPRHRACSDWTCRRRCQCLMVAALLDVVTSGALHFWSCCLQCHVNAWRDGLQARATCFARSPLDVRDSMHFLTLVLCFIYASVIIGMQLAGKI</sequence>
<dbReference type="Proteomes" id="UP001163321">
    <property type="component" value="Chromosome 1"/>
</dbReference>
<gene>
    <name evidence="1" type="ORF">PsorP6_000596</name>
</gene>
<proteinExistence type="predicted"/>
<comment type="caution">
    <text evidence="1">The sequence shown here is derived from an EMBL/GenBank/DDBJ whole genome shotgun (WGS) entry which is preliminary data.</text>
</comment>
<organism evidence="1 2">
    <name type="scientific">Peronosclerospora sorghi</name>
    <dbReference type="NCBI Taxonomy" id="230839"/>
    <lineage>
        <taxon>Eukaryota</taxon>
        <taxon>Sar</taxon>
        <taxon>Stramenopiles</taxon>
        <taxon>Oomycota</taxon>
        <taxon>Peronosporomycetes</taxon>
        <taxon>Peronosporales</taxon>
        <taxon>Peronosporaceae</taxon>
        <taxon>Peronosclerospora</taxon>
    </lineage>
</organism>
<evidence type="ECO:0000313" key="1">
    <source>
        <dbReference type="EMBL" id="KAI9923028.1"/>
    </source>
</evidence>
<name>A0ACC0WYS7_9STRA</name>
<keyword evidence="2" id="KW-1185">Reference proteome</keyword>
<dbReference type="EMBL" id="CM047580">
    <property type="protein sequence ID" value="KAI9923028.1"/>
    <property type="molecule type" value="Genomic_DNA"/>
</dbReference>
<reference evidence="1 2" key="1">
    <citation type="journal article" date="2022" name="bioRxiv">
        <title>The genome of the oomycete Peronosclerospora sorghi, a cosmopolitan pathogen of maize and sorghum, is inflated with dispersed pseudogenes.</title>
        <authorList>
            <person name="Fletcher K."/>
            <person name="Martin F."/>
            <person name="Isakeit T."/>
            <person name="Cavanaugh K."/>
            <person name="Magill C."/>
            <person name="Michelmore R."/>
        </authorList>
    </citation>
    <scope>NUCLEOTIDE SEQUENCE [LARGE SCALE GENOMIC DNA]</scope>
    <source>
        <strain evidence="1">P6</strain>
    </source>
</reference>
<protein>
    <submittedName>
        <fullName evidence="1">Uncharacterized protein</fullName>
    </submittedName>
</protein>